<accession>A0A248JXI5</accession>
<dbReference type="AlphaFoldDB" id="A0A248JXI5"/>
<sequence length="390" mass="43745">MARWYGSREERRAVKLWSLPEAVDDALWRLESDLRQGRAREDSVQRVVSLIAGLPPQKLVAVGQHVRDALVAVPPAPVEFLQRWLGGAEGEMGLLRATPGLEYLFLFHRDGHLRQAALDKIDQAPPGVFWIAAIAYRQNDWAPAVRAAARRCVVRVATHVGPEGLADAAYFLLARVPTWGRWRLEPHVHPENLFLVRPEMADALAHRIGRAVAGPAGSILRQALRQPYLDGHLPALAVGAVQPIVRMVALHTLIEGQAAWPEGWSREMINKPFNIYRPVRLYATRPVVCPATKTCYLEQAARDRSVVVRRLAAATLAQALGREGAAWEEWEPVLARLERDSDRAIRDRIAFIRRYRAQGRDPLVPFLEALTNGEDFDPGRDVDRGHEVEL</sequence>
<reference evidence="1 2" key="1">
    <citation type="submission" date="2017-06" db="EMBL/GenBank/DDBJ databases">
        <title>Complete genome sequence of Nitrospirillum amazonense strain CBAmC, an endophytic nitrogen-fixing and plant growth-promoting bacterium, isolated from sugarcane.</title>
        <authorList>
            <person name="Schwab S."/>
            <person name="dos Santos Teixeira K.R."/>
            <person name="Simoes Araujo J.L."/>
            <person name="Soares Vidal M."/>
            <person name="Borges de Freitas H.R."/>
            <person name="Rivello Crivelaro A.L."/>
            <person name="Bueno de Camargo Nunes A."/>
            <person name="dos Santos C.M."/>
            <person name="Palmeira da Silva Rosa D."/>
            <person name="da Silva Padilha D."/>
            <person name="da Silva E."/>
            <person name="Araujo Terra L."/>
            <person name="Soares Mendes V."/>
            <person name="Farinelli L."/>
            <person name="Magalhaes Cruz L."/>
            <person name="Baldani J.I."/>
        </authorList>
    </citation>
    <scope>NUCLEOTIDE SEQUENCE [LARGE SCALE GENOMIC DNA]</scope>
    <source>
        <strain evidence="1 2">CBAmC</strain>
    </source>
</reference>
<name>A0A248JXI5_9PROT</name>
<dbReference type="KEGG" id="nao:Y958_20970"/>
<evidence type="ECO:0008006" key="3">
    <source>
        <dbReference type="Google" id="ProtNLM"/>
    </source>
</evidence>
<dbReference type="EMBL" id="CP022111">
    <property type="protein sequence ID" value="ASG23299.1"/>
    <property type="molecule type" value="Genomic_DNA"/>
</dbReference>
<evidence type="ECO:0000313" key="2">
    <source>
        <dbReference type="Proteomes" id="UP000197153"/>
    </source>
</evidence>
<evidence type="ECO:0000313" key="1">
    <source>
        <dbReference type="EMBL" id="ASG23299.1"/>
    </source>
</evidence>
<proteinExistence type="predicted"/>
<organism evidence="1 2">
    <name type="scientific">Nitrospirillum viridazoti CBAmc</name>
    <dbReference type="NCBI Taxonomy" id="1441467"/>
    <lineage>
        <taxon>Bacteria</taxon>
        <taxon>Pseudomonadati</taxon>
        <taxon>Pseudomonadota</taxon>
        <taxon>Alphaproteobacteria</taxon>
        <taxon>Rhodospirillales</taxon>
        <taxon>Azospirillaceae</taxon>
        <taxon>Nitrospirillum</taxon>
        <taxon>Nitrospirillum viridazoti</taxon>
    </lineage>
</organism>
<gene>
    <name evidence="1" type="ORF">Y958_20970</name>
</gene>
<protein>
    <recommendedName>
        <fullName evidence="3">HEAT repeat domain-containing protein</fullName>
    </recommendedName>
</protein>
<dbReference type="Proteomes" id="UP000197153">
    <property type="component" value="Chromosome 2"/>
</dbReference>
<keyword evidence="2" id="KW-1185">Reference proteome</keyword>